<protein>
    <submittedName>
        <fullName evidence="1">Uncharacterized protein</fullName>
    </submittedName>
</protein>
<keyword evidence="2" id="KW-1185">Reference proteome</keyword>
<proteinExistence type="predicted"/>
<dbReference type="AlphaFoldDB" id="A0AAI9ZC92"/>
<dbReference type="EMBL" id="JAHMHQ010000044">
    <property type="protein sequence ID" value="KAK1621776.1"/>
    <property type="molecule type" value="Genomic_DNA"/>
</dbReference>
<sequence length="80" mass="9415">MPNHLDLSQKDRLRFCRCFYRVELYHGLLGNSPYTIRRDVHVTQGNQSSDAAIRVDDKGRICQMRPEERLLADLAPWEIE</sequence>
<comment type="caution">
    <text evidence="1">The sequence shown here is derived from an EMBL/GenBank/DDBJ whole genome shotgun (WGS) entry which is preliminary data.</text>
</comment>
<gene>
    <name evidence="1" type="ORF">BDP81DRAFT_443028</name>
</gene>
<dbReference type="Proteomes" id="UP001243989">
    <property type="component" value="Unassembled WGS sequence"/>
</dbReference>
<reference evidence="1" key="1">
    <citation type="submission" date="2021-06" db="EMBL/GenBank/DDBJ databases">
        <title>Comparative genomics, transcriptomics and evolutionary studies reveal genomic signatures of adaptation to plant cell wall in hemibiotrophic fungi.</title>
        <authorList>
            <consortium name="DOE Joint Genome Institute"/>
            <person name="Baroncelli R."/>
            <person name="Diaz J.F."/>
            <person name="Benocci T."/>
            <person name="Peng M."/>
            <person name="Battaglia E."/>
            <person name="Haridas S."/>
            <person name="Andreopoulos W."/>
            <person name="Labutti K."/>
            <person name="Pangilinan J."/>
            <person name="Floch G.L."/>
            <person name="Makela M.R."/>
            <person name="Henrissat B."/>
            <person name="Grigoriev I.V."/>
            <person name="Crouch J.A."/>
            <person name="De Vries R.P."/>
            <person name="Sukno S.A."/>
            <person name="Thon M.R."/>
        </authorList>
    </citation>
    <scope>NUCLEOTIDE SEQUENCE</scope>
    <source>
        <strain evidence="1">CBS 102054</strain>
    </source>
</reference>
<dbReference type="RefSeq" id="XP_060437771.1">
    <property type="nucleotide sequence ID" value="XM_060591705.1"/>
</dbReference>
<dbReference type="GeneID" id="85476567"/>
<name>A0AAI9ZC92_9PEZI</name>
<feature type="non-terminal residue" evidence="1">
    <location>
        <position position="1"/>
    </location>
</feature>
<evidence type="ECO:0000313" key="2">
    <source>
        <dbReference type="Proteomes" id="UP001243989"/>
    </source>
</evidence>
<organism evidence="1 2">
    <name type="scientific">Colletotrichum phormii</name>
    <dbReference type="NCBI Taxonomy" id="359342"/>
    <lineage>
        <taxon>Eukaryota</taxon>
        <taxon>Fungi</taxon>
        <taxon>Dikarya</taxon>
        <taxon>Ascomycota</taxon>
        <taxon>Pezizomycotina</taxon>
        <taxon>Sordariomycetes</taxon>
        <taxon>Hypocreomycetidae</taxon>
        <taxon>Glomerellales</taxon>
        <taxon>Glomerellaceae</taxon>
        <taxon>Colletotrichum</taxon>
        <taxon>Colletotrichum acutatum species complex</taxon>
    </lineage>
</organism>
<evidence type="ECO:0000313" key="1">
    <source>
        <dbReference type="EMBL" id="KAK1621776.1"/>
    </source>
</evidence>
<accession>A0AAI9ZC92</accession>